<reference evidence="2 3" key="1">
    <citation type="submission" date="2012-08" db="EMBL/GenBank/DDBJ databases">
        <title>Oryza genome evolution.</title>
        <authorList>
            <person name="Wing R.A."/>
        </authorList>
    </citation>
    <scope>NUCLEOTIDE SEQUENCE</scope>
</reference>
<dbReference type="HOGENOM" id="CLU_164287_0_0_1"/>
<feature type="region of interest" description="Disordered" evidence="1">
    <location>
        <begin position="1"/>
        <end position="57"/>
    </location>
</feature>
<evidence type="ECO:0000313" key="3">
    <source>
        <dbReference type="Proteomes" id="UP000032180"/>
    </source>
</evidence>
<feature type="compositionally biased region" description="Polar residues" evidence="1">
    <location>
        <begin position="37"/>
        <end position="53"/>
    </location>
</feature>
<organism evidence="2 3">
    <name type="scientific">Leersia perrieri</name>
    <dbReference type="NCBI Taxonomy" id="77586"/>
    <lineage>
        <taxon>Eukaryota</taxon>
        <taxon>Viridiplantae</taxon>
        <taxon>Streptophyta</taxon>
        <taxon>Embryophyta</taxon>
        <taxon>Tracheophyta</taxon>
        <taxon>Spermatophyta</taxon>
        <taxon>Magnoliopsida</taxon>
        <taxon>Liliopsida</taxon>
        <taxon>Poales</taxon>
        <taxon>Poaceae</taxon>
        <taxon>BOP clade</taxon>
        <taxon>Oryzoideae</taxon>
        <taxon>Oryzeae</taxon>
        <taxon>Oryzinae</taxon>
        <taxon>Leersia</taxon>
    </lineage>
</organism>
<name>A0A0D9VCR0_9ORYZ</name>
<reference evidence="3" key="2">
    <citation type="submission" date="2013-12" db="EMBL/GenBank/DDBJ databases">
        <authorList>
            <person name="Yu Y."/>
            <person name="Lee S."/>
            <person name="de Baynast K."/>
            <person name="Wissotski M."/>
            <person name="Liu L."/>
            <person name="Talag J."/>
            <person name="Goicoechea J."/>
            <person name="Angelova A."/>
            <person name="Jetty R."/>
            <person name="Kudrna D."/>
            <person name="Golser W."/>
            <person name="Rivera L."/>
            <person name="Zhang J."/>
            <person name="Wing R."/>
        </authorList>
    </citation>
    <scope>NUCLEOTIDE SEQUENCE</scope>
</reference>
<keyword evidence="3" id="KW-1185">Reference proteome</keyword>
<protein>
    <submittedName>
        <fullName evidence="2">Uncharacterized protein</fullName>
    </submittedName>
</protein>
<proteinExistence type="predicted"/>
<dbReference type="EnsemblPlants" id="LPERR02G04730.1">
    <property type="protein sequence ID" value="LPERR02G04730.1"/>
    <property type="gene ID" value="LPERR02G04730"/>
</dbReference>
<dbReference type="AlphaFoldDB" id="A0A0D9VCR0"/>
<evidence type="ECO:0000313" key="2">
    <source>
        <dbReference type="EnsemblPlants" id="LPERR02G04730.1"/>
    </source>
</evidence>
<evidence type="ECO:0000256" key="1">
    <source>
        <dbReference type="SAM" id="MobiDB-lite"/>
    </source>
</evidence>
<accession>A0A0D9VCR0</accession>
<dbReference type="Proteomes" id="UP000032180">
    <property type="component" value="Chromosome 2"/>
</dbReference>
<feature type="compositionally biased region" description="Basic and acidic residues" evidence="1">
    <location>
        <begin position="15"/>
        <end position="29"/>
    </location>
</feature>
<reference evidence="2" key="3">
    <citation type="submission" date="2015-04" db="UniProtKB">
        <authorList>
            <consortium name="EnsemblPlants"/>
        </authorList>
    </citation>
    <scope>IDENTIFICATION</scope>
</reference>
<sequence length="101" mass="11001">MDYPVPPKTTRHSRQYQDGEERSTSDRFVEAIISDLEASTTQDDQDGYSASESDNSRAVYAVDEDDALAFASMTPAQQLATMQHILDEAPTDVAAGAEIVS</sequence>
<dbReference type="Gramene" id="LPERR02G04730.1">
    <property type="protein sequence ID" value="LPERR02G04730.1"/>
    <property type="gene ID" value="LPERR02G04730"/>
</dbReference>